<evidence type="ECO:0000313" key="14">
    <source>
        <dbReference type="Proteomes" id="UP000440732"/>
    </source>
</evidence>
<reference evidence="16 17" key="1">
    <citation type="submission" date="2018-09" db="EMBL/GenBank/DDBJ databases">
        <title>Genomic investigation of the strawberry pathogen Phytophthora fragariae indicates pathogenicity is determined by transcriptional variation in three key races.</title>
        <authorList>
            <person name="Adams T.M."/>
            <person name="Armitage A.D."/>
            <person name="Sobczyk M.K."/>
            <person name="Bates H.J."/>
            <person name="Dunwell J.M."/>
            <person name="Nellist C.F."/>
            <person name="Harrison R.J."/>
        </authorList>
    </citation>
    <scope>NUCLEOTIDE SEQUENCE [LARGE SCALE GENOMIC DNA]</scope>
    <source>
        <strain evidence="9 12">A4</strain>
        <strain evidence="8 13">BC-1</strain>
        <strain evidence="7 17">BC-23</strain>
        <strain evidence="6 11">NOV-27</strain>
        <strain evidence="5 14">NOV-5</strain>
        <strain evidence="3 15">NOV-71</strain>
        <strain evidence="1 10">NOV-9</strain>
        <strain evidence="4 18">ONT-3</strain>
        <strain evidence="2 16">SCRP245</strain>
    </source>
</reference>
<dbReference type="EMBL" id="QXFW01000445">
    <property type="protein sequence ID" value="KAE9011979.1"/>
    <property type="molecule type" value="Genomic_DNA"/>
</dbReference>
<evidence type="ECO:0000313" key="17">
    <source>
        <dbReference type="Proteomes" id="UP000476176"/>
    </source>
</evidence>
<evidence type="ECO:0000313" key="1">
    <source>
        <dbReference type="EMBL" id="KAE8938608.1"/>
    </source>
</evidence>
<sequence>MEEELRELRLQLKAARSDVKRYASYALRLQQDLEREKQRREEDTNRDILDDEDACFPDIREKYTGPAAAALWDKKVEKARKEHVAWGRKIDRVVRTLEGRGEAVGGKRRDKNCDSNQVEESVDNVIQELVPFLKQQRSLIGELGRENAKLRDMLQARPTRRELLSSQMEVERLQQKLRVRARGAGATKSQSEVSVNDDVTGSEYSLSEKIIEERVLQALRVKTEKSVTRHKYLREKLHCYLSLDPALKTQNLTETNMLERVGRICSDIVASCCYVLEVEDVRELPHCVEKAHQLAHVSTTCQKFVERIEKLLKRFDEDAFYSIRAEFTAETSCHEALDMILSHVNDVLVELDARREQMKPPCSKAHEVLLTNMKLLQVPRIDQLAPTIRRLVDNMRTEQEFQGSLRELFGLDEAASRKQILHVASVLFGELGFLTDNATSPKDSRR</sequence>
<dbReference type="EMBL" id="QXGE01000461">
    <property type="protein sequence ID" value="KAE9311825.1"/>
    <property type="molecule type" value="Genomic_DNA"/>
</dbReference>
<dbReference type="Proteomes" id="UP000433483">
    <property type="component" value="Unassembled WGS sequence"/>
</dbReference>
<comment type="caution">
    <text evidence="2">The sequence shown here is derived from an EMBL/GenBank/DDBJ whole genome shotgun (WGS) entry which is preliminary data.</text>
</comment>
<organism evidence="2 16">
    <name type="scientific">Phytophthora fragariae</name>
    <dbReference type="NCBI Taxonomy" id="53985"/>
    <lineage>
        <taxon>Eukaryota</taxon>
        <taxon>Sar</taxon>
        <taxon>Stramenopiles</taxon>
        <taxon>Oomycota</taxon>
        <taxon>Peronosporomycetes</taxon>
        <taxon>Peronosporales</taxon>
        <taxon>Peronosporaceae</taxon>
        <taxon>Phytophthora</taxon>
    </lineage>
</organism>
<evidence type="ECO:0000313" key="15">
    <source>
        <dbReference type="Proteomes" id="UP000441208"/>
    </source>
</evidence>
<dbReference type="EMBL" id="QXFX01000469">
    <property type="protein sequence ID" value="KAE9114500.1"/>
    <property type="molecule type" value="Genomic_DNA"/>
</dbReference>
<dbReference type="EMBL" id="QXGC01000445">
    <property type="protein sequence ID" value="KAE9235114.1"/>
    <property type="molecule type" value="Genomic_DNA"/>
</dbReference>
<dbReference type="Proteomes" id="UP000441208">
    <property type="component" value="Unassembled WGS sequence"/>
</dbReference>
<dbReference type="EMBL" id="QXFZ01000497">
    <property type="protein sequence ID" value="KAE9114133.1"/>
    <property type="molecule type" value="Genomic_DNA"/>
</dbReference>
<evidence type="ECO:0000313" key="9">
    <source>
        <dbReference type="EMBL" id="KAE9311825.1"/>
    </source>
</evidence>
<evidence type="ECO:0000313" key="5">
    <source>
        <dbReference type="EMBL" id="KAE9145514.1"/>
    </source>
</evidence>
<dbReference type="Proteomes" id="UP000460718">
    <property type="component" value="Unassembled WGS sequence"/>
</dbReference>
<dbReference type="EMBL" id="QXGA01000465">
    <property type="protein sequence ID" value="KAE9145514.1"/>
    <property type="molecule type" value="Genomic_DNA"/>
</dbReference>
<dbReference type="EMBL" id="QXGB01000486">
    <property type="protein sequence ID" value="KAE9213183.1"/>
    <property type="molecule type" value="Genomic_DNA"/>
</dbReference>
<evidence type="ECO:0000313" key="10">
    <source>
        <dbReference type="Proteomes" id="UP000429523"/>
    </source>
</evidence>
<protein>
    <recommendedName>
        <fullName evidence="19">Centrosomal protein of 70 kDa</fullName>
    </recommendedName>
</protein>
<evidence type="ECO:0000313" key="7">
    <source>
        <dbReference type="EMBL" id="KAE9235114.1"/>
    </source>
</evidence>
<evidence type="ECO:0000313" key="12">
    <source>
        <dbReference type="Proteomes" id="UP000437068"/>
    </source>
</evidence>
<proteinExistence type="predicted"/>
<dbReference type="OrthoDB" id="99247at2759"/>
<keyword evidence="11" id="KW-1185">Reference proteome</keyword>
<dbReference type="Proteomes" id="UP000440367">
    <property type="component" value="Unassembled WGS sequence"/>
</dbReference>
<dbReference type="Proteomes" id="UP000437068">
    <property type="component" value="Unassembled WGS sequence"/>
</dbReference>
<evidence type="ECO:0000313" key="11">
    <source>
        <dbReference type="Proteomes" id="UP000433483"/>
    </source>
</evidence>
<gene>
    <name evidence="9" type="ORF">PF001_g9547</name>
    <name evidence="8" type="ORF">PF002_g3580</name>
    <name evidence="7" type="ORF">PF004_g9192</name>
    <name evidence="6" type="ORF">PF005_g10305</name>
    <name evidence="5" type="ORF">PF006_g9633</name>
    <name evidence="3" type="ORF">PF007_g10506</name>
    <name evidence="1" type="ORF">PF009_g11527</name>
    <name evidence="4" type="ORF">PF010_g9685</name>
    <name evidence="2" type="ORF">PF011_g9119</name>
</gene>
<evidence type="ECO:0008006" key="19">
    <source>
        <dbReference type="Google" id="ProtNLM"/>
    </source>
</evidence>
<evidence type="ECO:0000313" key="8">
    <source>
        <dbReference type="EMBL" id="KAE9252956.1"/>
    </source>
</evidence>
<evidence type="ECO:0000313" key="13">
    <source>
        <dbReference type="Proteomes" id="UP000440367"/>
    </source>
</evidence>
<accession>A0A6A3KYY8</accession>
<dbReference type="EMBL" id="QXGF01000547">
    <property type="protein sequence ID" value="KAE8938608.1"/>
    <property type="molecule type" value="Genomic_DNA"/>
</dbReference>
<dbReference type="AlphaFoldDB" id="A0A6A3KYY8"/>
<evidence type="ECO:0000313" key="16">
    <source>
        <dbReference type="Proteomes" id="UP000460718"/>
    </source>
</evidence>
<evidence type="ECO:0000313" key="4">
    <source>
        <dbReference type="EMBL" id="KAE9114500.1"/>
    </source>
</evidence>
<evidence type="ECO:0000313" key="18">
    <source>
        <dbReference type="Proteomes" id="UP000488956"/>
    </source>
</evidence>
<name>A0A6A3KYY8_9STRA</name>
<dbReference type="EMBL" id="QXGD01000102">
    <property type="protein sequence ID" value="KAE9252956.1"/>
    <property type="molecule type" value="Genomic_DNA"/>
</dbReference>
<evidence type="ECO:0000313" key="2">
    <source>
        <dbReference type="EMBL" id="KAE9011979.1"/>
    </source>
</evidence>
<evidence type="ECO:0000313" key="3">
    <source>
        <dbReference type="EMBL" id="KAE9114133.1"/>
    </source>
</evidence>
<dbReference type="Proteomes" id="UP000488956">
    <property type="component" value="Unassembled WGS sequence"/>
</dbReference>
<evidence type="ECO:0000313" key="6">
    <source>
        <dbReference type="EMBL" id="KAE9213183.1"/>
    </source>
</evidence>
<dbReference type="Proteomes" id="UP000476176">
    <property type="component" value="Unassembled WGS sequence"/>
</dbReference>
<dbReference type="Proteomes" id="UP000429523">
    <property type="component" value="Unassembled WGS sequence"/>
</dbReference>
<dbReference type="Proteomes" id="UP000440732">
    <property type="component" value="Unassembled WGS sequence"/>
</dbReference>